<dbReference type="Gene3D" id="3.20.20.370">
    <property type="entry name" value="Glycoside hydrolase/deacetylase"/>
    <property type="match status" value="1"/>
</dbReference>
<dbReference type="GO" id="GO:0016810">
    <property type="term" value="F:hydrolase activity, acting on carbon-nitrogen (but not peptide) bonds"/>
    <property type="evidence" value="ECO:0007669"/>
    <property type="project" value="InterPro"/>
</dbReference>
<dbReference type="InterPro" id="IPR011330">
    <property type="entry name" value="Glyco_hydro/deAcase_b/a-brl"/>
</dbReference>
<dbReference type="InterPro" id="IPR032179">
    <property type="entry name" value="Cry22Aa_Ig-like"/>
</dbReference>
<protein>
    <submittedName>
        <fullName evidence="3">Polysaccharide deacetylase family protein</fullName>
    </submittedName>
</protein>
<dbReference type="GO" id="GO:0005975">
    <property type="term" value="P:carbohydrate metabolic process"/>
    <property type="evidence" value="ECO:0007669"/>
    <property type="project" value="InterPro"/>
</dbReference>
<dbReference type="AlphaFoldDB" id="A0A9D1J397"/>
<dbReference type="Gene3D" id="2.60.40.10">
    <property type="entry name" value="Immunoglobulins"/>
    <property type="match status" value="2"/>
</dbReference>
<evidence type="ECO:0000256" key="1">
    <source>
        <dbReference type="SAM" id="Phobius"/>
    </source>
</evidence>
<reference evidence="3" key="1">
    <citation type="submission" date="2020-10" db="EMBL/GenBank/DDBJ databases">
        <authorList>
            <person name="Gilroy R."/>
        </authorList>
    </citation>
    <scope>NUCLEOTIDE SEQUENCE</scope>
    <source>
        <strain evidence="3">CHK184-20233</strain>
    </source>
</reference>
<evidence type="ECO:0000259" key="2">
    <source>
        <dbReference type="PROSITE" id="PS51677"/>
    </source>
</evidence>
<dbReference type="EMBL" id="DVHC01000049">
    <property type="protein sequence ID" value="HIR59317.1"/>
    <property type="molecule type" value="Genomic_DNA"/>
</dbReference>
<keyword evidence="1" id="KW-0812">Transmembrane</keyword>
<sequence>MKSKKIKKRRVSKSEYFINISVTLVLVLFGVFFLFVPKVSLNAPLKEIVNINSHYTDKGITISDLLGNKTIVKPLDDINTKKDREYNINYTYKDNIFTYHIPKEVVVKDIEKPKIKLNGNKREYYCPNGEYKELGYTAYDNVDKDITDKVKVERLKDKIIYRVIDSSGNKSEVVRKIIAKDVEKPIITLNGDSSTFLNLNENYQEEGAVITDNCDGDLSSKVEITNNIDTTKVGDYRVIYKVKDNSNNKSKLIRNVRVRESLLPNTIYLTFDDGPRDGTTDVILDILKEKGVKATFFVTMNGSDSLIKRIVDEGHSIGIHTASHRYDLIYASVDNYFNDLEQVRDRIYNITGVDTKLIRFPGGSSNTISKKYKEGIMTTLVNDTLNKGYQYYDWNIDSGDASFATNPTKLYNSVINSLSHDKYNVILMHDTKTYTRDALSKIIDYCLSNGYSFESININTMPVRQRLNN</sequence>
<evidence type="ECO:0000313" key="3">
    <source>
        <dbReference type="EMBL" id="HIR59317.1"/>
    </source>
</evidence>
<dbReference type="InterPro" id="IPR050248">
    <property type="entry name" value="Polysacc_deacetylase_ArnD"/>
</dbReference>
<accession>A0A9D1J397</accession>
<proteinExistence type="predicted"/>
<dbReference type="InterPro" id="IPR013783">
    <property type="entry name" value="Ig-like_fold"/>
</dbReference>
<dbReference type="PANTHER" id="PTHR10587:SF125">
    <property type="entry name" value="POLYSACCHARIDE DEACETYLASE YHEN-RELATED"/>
    <property type="match status" value="1"/>
</dbReference>
<evidence type="ECO:0000313" key="4">
    <source>
        <dbReference type="Proteomes" id="UP000824232"/>
    </source>
</evidence>
<gene>
    <name evidence="3" type="ORF">IAB38_04630</name>
</gene>
<dbReference type="Pfam" id="PF01522">
    <property type="entry name" value="Polysacc_deac_1"/>
    <property type="match status" value="1"/>
</dbReference>
<dbReference type="CDD" id="cd10944">
    <property type="entry name" value="CE4_SmPgdA_like"/>
    <property type="match status" value="1"/>
</dbReference>
<organism evidence="3 4">
    <name type="scientific">Candidatus Onthousia excrementipullorum</name>
    <dbReference type="NCBI Taxonomy" id="2840884"/>
    <lineage>
        <taxon>Bacteria</taxon>
        <taxon>Bacillati</taxon>
        <taxon>Bacillota</taxon>
        <taxon>Bacilli</taxon>
        <taxon>Candidatus Onthousia</taxon>
    </lineage>
</organism>
<feature type="transmembrane region" description="Helical" evidence="1">
    <location>
        <begin position="16"/>
        <end position="36"/>
    </location>
</feature>
<dbReference type="Proteomes" id="UP000824232">
    <property type="component" value="Unassembled WGS sequence"/>
</dbReference>
<feature type="domain" description="NodB homology" evidence="2">
    <location>
        <begin position="265"/>
        <end position="454"/>
    </location>
</feature>
<dbReference type="InterPro" id="IPR002509">
    <property type="entry name" value="NODB_dom"/>
</dbReference>
<keyword evidence="1" id="KW-1133">Transmembrane helix</keyword>
<dbReference type="Pfam" id="PF16403">
    <property type="entry name" value="Bact_surface_Ig-like"/>
    <property type="match status" value="1"/>
</dbReference>
<dbReference type="PANTHER" id="PTHR10587">
    <property type="entry name" value="GLYCOSYL TRANSFERASE-RELATED"/>
    <property type="match status" value="1"/>
</dbReference>
<keyword evidence="1" id="KW-0472">Membrane</keyword>
<reference evidence="3" key="2">
    <citation type="journal article" date="2021" name="PeerJ">
        <title>Extensive microbial diversity within the chicken gut microbiome revealed by metagenomics and culture.</title>
        <authorList>
            <person name="Gilroy R."/>
            <person name="Ravi A."/>
            <person name="Getino M."/>
            <person name="Pursley I."/>
            <person name="Horton D.L."/>
            <person name="Alikhan N.F."/>
            <person name="Baker D."/>
            <person name="Gharbi K."/>
            <person name="Hall N."/>
            <person name="Watson M."/>
            <person name="Adriaenssens E.M."/>
            <person name="Foster-Nyarko E."/>
            <person name="Jarju S."/>
            <person name="Secka A."/>
            <person name="Antonio M."/>
            <person name="Oren A."/>
            <person name="Chaudhuri R.R."/>
            <person name="La Ragione R."/>
            <person name="Hildebrand F."/>
            <person name="Pallen M.J."/>
        </authorList>
    </citation>
    <scope>NUCLEOTIDE SEQUENCE</scope>
    <source>
        <strain evidence="3">CHK184-20233</strain>
    </source>
</reference>
<dbReference type="SUPFAM" id="SSF88713">
    <property type="entry name" value="Glycoside hydrolase/deacetylase"/>
    <property type="match status" value="1"/>
</dbReference>
<dbReference type="PROSITE" id="PS51677">
    <property type="entry name" value="NODB"/>
    <property type="match status" value="1"/>
</dbReference>
<comment type="caution">
    <text evidence="3">The sequence shown here is derived from an EMBL/GenBank/DDBJ whole genome shotgun (WGS) entry which is preliminary data.</text>
</comment>
<name>A0A9D1J397_9FIRM</name>